<reference evidence="2 3" key="1">
    <citation type="submission" date="2019-01" db="EMBL/GenBank/DDBJ databases">
        <title>Novel species of Nocardioides.</title>
        <authorList>
            <person name="Liu Q."/>
            <person name="Xin Y.-H."/>
        </authorList>
    </citation>
    <scope>NUCLEOTIDE SEQUENCE [LARGE SCALE GENOMIC DNA]</scope>
    <source>
        <strain evidence="2 3">CGMCC 4.6875</strain>
    </source>
</reference>
<proteinExistence type="predicted"/>
<comment type="caution">
    <text evidence="2">The sequence shown here is derived from an EMBL/GenBank/DDBJ whole genome shotgun (WGS) entry which is preliminary data.</text>
</comment>
<evidence type="ECO:0000256" key="1">
    <source>
        <dbReference type="SAM" id="MobiDB-lite"/>
    </source>
</evidence>
<gene>
    <name evidence="2" type="ORF">EUA07_06035</name>
</gene>
<dbReference type="Proteomes" id="UP000293291">
    <property type="component" value="Unassembled WGS sequence"/>
</dbReference>
<evidence type="ECO:0000313" key="3">
    <source>
        <dbReference type="Proteomes" id="UP000293291"/>
    </source>
</evidence>
<dbReference type="OrthoDB" id="3790494at2"/>
<name>A0A4Q2SEF2_9ACTN</name>
<evidence type="ECO:0000313" key="2">
    <source>
        <dbReference type="EMBL" id="RYC03121.1"/>
    </source>
</evidence>
<organism evidence="2 3">
    <name type="scientific">Nocardioides ganghwensis</name>
    <dbReference type="NCBI Taxonomy" id="252230"/>
    <lineage>
        <taxon>Bacteria</taxon>
        <taxon>Bacillati</taxon>
        <taxon>Actinomycetota</taxon>
        <taxon>Actinomycetes</taxon>
        <taxon>Propionibacteriales</taxon>
        <taxon>Nocardioidaceae</taxon>
        <taxon>Nocardioides</taxon>
    </lineage>
</organism>
<accession>A0A4Q2SEF2</accession>
<dbReference type="EMBL" id="SDWU01000006">
    <property type="protein sequence ID" value="RYC03121.1"/>
    <property type="molecule type" value="Genomic_DNA"/>
</dbReference>
<dbReference type="RefSeq" id="WP_129454112.1">
    <property type="nucleotide sequence ID" value="NZ_JACXYX010000009.1"/>
</dbReference>
<sequence length="147" mass="15649">MYGDTAAGRKRVAQLREQGGDIRALAARLVAQAEAVPWHGKAADAMRERIKERADHLRAAAGHHETAAESLARHLQEVDTLKEAIDVRSHKAAALVEDARTRASEAAGPDGSPAESDPTDPTDATLLAFDPPPAGHKDWLTVTLPGL</sequence>
<protein>
    <submittedName>
        <fullName evidence="2">Uncharacterized protein</fullName>
    </submittedName>
</protein>
<feature type="region of interest" description="Disordered" evidence="1">
    <location>
        <begin position="98"/>
        <end position="135"/>
    </location>
</feature>
<keyword evidence="3" id="KW-1185">Reference proteome</keyword>
<dbReference type="AlphaFoldDB" id="A0A4Q2SEF2"/>